<dbReference type="SUPFAM" id="SSF53901">
    <property type="entry name" value="Thiolase-like"/>
    <property type="match status" value="1"/>
</dbReference>
<keyword evidence="1" id="KW-0596">Phosphopantetheine</keyword>
<evidence type="ECO:0000256" key="1">
    <source>
        <dbReference type="ARBA" id="ARBA00022450"/>
    </source>
</evidence>
<dbReference type="InterPro" id="IPR018201">
    <property type="entry name" value="Ketoacyl_synth_AS"/>
</dbReference>
<evidence type="ECO:0000259" key="5">
    <source>
        <dbReference type="PROSITE" id="PS52004"/>
    </source>
</evidence>
<dbReference type="GO" id="GO:0006633">
    <property type="term" value="P:fatty acid biosynthetic process"/>
    <property type="evidence" value="ECO:0007669"/>
    <property type="project" value="InterPro"/>
</dbReference>
<dbReference type="SUPFAM" id="SSF52151">
    <property type="entry name" value="FabD/lysophospholipase-like"/>
    <property type="match status" value="1"/>
</dbReference>
<feature type="active site" description="Proton donor; for dehydratase activity" evidence="4">
    <location>
        <position position="1175"/>
    </location>
</feature>
<dbReference type="PROSITE" id="PS00606">
    <property type="entry name" value="KS3_1"/>
    <property type="match status" value="1"/>
</dbReference>
<dbReference type="InterPro" id="IPR001227">
    <property type="entry name" value="Ac_transferase_dom_sf"/>
</dbReference>
<dbReference type="InterPro" id="IPR020841">
    <property type="entry name" value="PKS_Beta-ketoAc_synthase_dom"/>
</dbReference>
<dbReference type="InterPro" id="IPR050091">
    <property type="entry name" value="PKS_NRPS_Biosynth_Enz"/>
</dbReference>
<keyword evidence="3" id="KW-0808">Transferase</keyword>
<dbReference type="InterPro" id="IPR020807">
    <property type="entry name" value="PKS_DH"/>
</dbReference>
<dbReference type="InterPro" id="IPR016039">
    <property type="entry name" value="Thiolase-like"/>
</dbReference>
<gene>
    <name evidence="7" type="ORF">ALAG00032_LOCUS8545</name>
</gene>
<reference evidence="7" key="1">
    <citation type="submission" date="2021-01" db="EMBL/GenBank/DDBJ databases">
        <authorList>
            <person name="Corre E."/>
            <person name="Pelletier E."/>
            <person name="Niang G."/>
            <person name="Scheremetjew M."/>
            <person name="Finn R."/>
            <person name="Kale V."/>
            <person name="Holt S."/>
            <person name="Cochrane G."/>
            <person name="Meng A."/>
            <person name="Brown T."/>
            <person name="Cohen L."/>
        </authorList>
    </citation>
    <scope>NUCLEOTIDE SEQUENCE</scope>
    <source>
        <strain evidence="7">CCMP1510</strain>
    </source>
</reference>
<dbReference type="Pfam" id="PF00698">
    <property type="entry name" value="Acyl_transf_1"/>
    <property type="match status" value="1"/>
</dbReference>
<dbReference type="Gene3D" id="3.40.366.10">
    <property type="entry name" value="Malonyl-Coenzyme A Acyl Carrier Protein, domain 2"/>
    <property type="match status" value="1"/>
</dbReference>
<dbReference type="InterPro" id="IPR049552">
    <property type="entry name" value="PKS_DH_N"/>
</dbReference>
<feature type="region of interest" description="C-terminal hotdog fold" evidence="4">
    <location>
        <begin position="1111"/>
        <end position="1260"/>
    </location>
</feature>
<dbReference type="PANTHER" id="PTHR43775">
    <property type="entry name" value="FATTY ACID SYNTHASE"/>
    <property type="match status" value="1"/>
</dbReference>
<feature type="domain" description="PKS/mFAS DH" evidence="6">
    <location>
        <begin position="961"/>
        <end position="1260"/>
    </location>
</feature>
<evidence type="ECO:0000256" key="3">
    <source>
        <dbReference type="ARBA" id="ARBA00022679"/>
    </source>
</evidence>
<dbReference type="SMART" id="SM00825">
    <property type="entry name" value="PKS_KS"/>
    <property type="match status" value="1"/>
</dbReference>
<feature type="domain" description="Ketosynthase family 3 (KS3)" evidence="5">
    <location>
        <begin position="16"/>
        <end position="438"/>
    </location>
</feature>
<dbReference type="Pfam" id="PF02801">
    <property type="entry name" value="Ketoacyl-synt_C"/>
    <property type="match status" value="1"/>
</dbReference>
<dbReference type="Pfam" id="PF14765">
    <property type="entry name" value="PS-DH"/>
    <property type="match status" value="1"/>
</dbReference>
<name>A0A7S3NHD8_9STRA</name>
<dbReference type="Gene3D" id="3.40.47.10">
    <property type="match status" value="1"/>
</dbReference>
<dbReference type="InterPro" id="IPR016035">
    <property type="entry name" value="Acyl_Trfase/lysoPLipase"/>
</dbReference>
<dbReference type="SMART" id="SM00827">
    <property type="entry name" value="PKS_AT"/>
    <property type="match status" value="1"/>
</dbReference>
<dbReference type="InterPro" id="IPR049900">
    <property type="entry name" value="PKS_mFAS_DH"/>
</dbReference>
<dbReference type="Pfam" id="PF00109">
    <property type="entry name" value="ketoacyl-synt"/>
    <property type="match status" value="1"/>
</dbReference>
<evidence type="ECO:0000256" key="2">
    <source>
        <dbReference type="ARBA" id="ARBA00022553"/>
    </source>
</evidence>
<dbReference type="Gene3D" id="3.10.129.110">
    <property type="entry name" value="Polyketide synthase dehydratase"/>
    <property type="match status" value="1"/>
</dbReference>
<dbReference type="PROSITE" id="PS52019">
    <property type="entry name" value="PKS_MFAS_DH"/>
    <property type="match status" value="1"/>
</dbReference>
<dbReference type="CDD" id="cd00833">
    <property type="entry name" value="PKS"/>
    <property type="match status" value="1"/>
</dbReference>
<sequence>MMNLHYEKTQQQQPKNKIAAICGYAFRFPGEVNDANSLWTVLESKKSVTEKLDGRWGPQWQSSNLDGERVPGTWRASRFGLVKNNDAFDASFFNINENEAKCMDRQQRQFLELTVEALHRAGIPLISLRDSDTGVWVGCSTMETLATMRGNAPSVRPLSNPGSAQCVIANRVSFFLGCTGPSMAIDTACASTLTVLESAVSAIKTGRCEIAIVGGTNPLLIPETTVGYEEMGVLAPDGICKAFDIQANGYARAEGYGVIVLRSLDTILNNGNPVHAIIRGVRNSHCGNSSGGLTKPSRSAQFELIHDTWRDAGLKPKDVDFVEAHGTGTPVGDAEEGSAIAAAFGSTGRKIPMASSKATFGHMEPAAACVSLVKACLMIEKKMILPQAAWSSGNPEIDWSKVEVPTTVRPLIASSGKITIGINAFGFGGSNSHCIVQEYSYASSRMNEFEEDNKNGWCFGDQRGARTICVPFSAASSVALTSLLLNWSTTANISECSAADVVSWLVRHRSHLQNRACVIASSGAQFSAESLSFTTGELTSGRVISGKPASKIPASGSGGSWCMLKPASVVVVFAGQGQQHIDMGRELYATYDDFRATINECDKYYAEITGTSFIKLFGFFVERSTTDDNSKNIDVNEPRISVPSICFFQCALYCTLRRLGVQVRAVVGHSLGELAAAYATGRASLRETVRAASTRAMVQQRLHAGKGGMIAVAASREIVESICKARGLDELWVAAINSEQSITMAGHKGQCVELKELCKNVYKLRAAILRTACAYHSPYVADAKDELLNGFSDALNVPMDHQSTEKEKTCRWFSTVTGLEVKADHVTPQSLWENVRQPVAFQDALTTALSSASETEDVDVIVEIAARPTLGANISQVASGIFKKDLPPLYSTGADKKNTDLNEVEAFLAVVGGLYVSGALDDECFSWSRVNGGTLITKSTPPPFRIAWAPLDVAFRRDGKHWDLMAYLPTSAVEQRHEFLNPFLRHGGRLCSMTFPWLKDHVVAGSPIVPATGMLEYVLETVGNSRVLLEDVNVRAALPVPPDDESIEWSVDTTAENGSVAVVSGKGEVIITHCTVRVKRLPDKYEALTSDSAFLGQKTWTKTIAALEKNNFKGHYVRMDKSVIYARCKAMGFDYGKQFARCTDCFIGDDVAYSYVDASNCQEGGGYRFHPAVFDATFHAALILLGVWSTQVVPVGVGSIEFIEEYDGTSDLAVETTVTARPSVAHCFCDIVVSYTSDVTKPVVVFRDIELAPLTKPPPADSDLLNDGSLFEFVSQSVETSEFDLSALSDAFRTAASNAIDLEQVKLLSESRHRLKARIASSCRDALSKINETNQLNSSSRGYLECIQRLAACSDENPESFEEL</sequence>
<dbReference type="InterPro" id="IPR042104">
    <property type="entry name" value="PKS_dehydratase_sf"/>
</dbReference>
<keyword evidence="2" id="KW-0597">Phosphoprotein</keyword>
<dbReference type="InterPro" id="IPR016036">
    <property type="entry name" value="Malonyl_transacylase_ACP-bd"/>
</dbReference>
<evidence type="ECO:0000259" key="6">
    <source>
        <dbReference type="PROSITE" id="PS52019"/>
    </source>
</evidence>
<dbReference type="SMART" id="SM00826">
    <property type="entry name" value="PKS_DH"/>
    <property type="match status" value="1"/>
</dbReference>
<accession>A0A7S3NHD8</accession>
<organism evidence="7">
    <name type="scientific">Aureoumbra lagunensis</name>
    <dbReference type="NCBI Taxonomy" id="44058"/>
    <lineage>
        <taxon>Eukaryota</taxon>
        <taxon>Sar</taxon>
        <taxon>Stramenopiles</taxon>
        <taxon>Ochrophyta</taxon>
        <taxon>Pelagophyceae</taxon>
        <taxon>Pelagomonadales</taxon>
        <taxon>Aureoumbra</taxon>
    </lineage>
</organism>
<dbReference type="InterPro" id="IPR049551">
    <property type="entry name" value="PKS_DH_C"/>
</dbReference>
<evidence type="ECO:0008006" key="8">
    <source>
        <dbReference type="Google" id="ProtNLM"/>
    </source>
</evidence>
<dbReference type="GO" id="GO:0004312">
    <property type="term" value="F:fatty acid synthase activity"/>
    <property type="evidence" value="ECO:0007669"/>
    <property type="project" value="TreeGrafter"/>
</dbReference>
<dbReference type="InterPro" id="IPR014030">
    <property type="entry name" value="Ketoacyl_synth_N"/>
</dbReference>
<dbReference type="PANTHER" id="PTHR43775:SF37">
    <property type="entry name" value="SI:DKEY-61P9.11"/>
    <property type="match status" value="1"/>
</dbReference>
<proteinExistence type="predicted"/>
<dbReference type="GO" id="GO:0004315">
    <property type="term" value="F:3-oxoacyl-[acyl-carrier-protein] synthase activity"/>
    <property type="evidence" value="ECO:0007669"/>
    <property type="project" value="InterPro"/>
</dbReference>
<dbReference type="PROSITE" id="PS52004">
    <property type="entry name" value="KS3_2"/>
    <property type="match status" value="1"/>
</dbReference>
<dbReference type="Pfam" id="PF21089">
    <property type="entry name" value="PKS_DH_N"/>
    <property type="match status" value="1"/>
</dbReference>
<evidence type="ECO:0000256" key="4">
    <source>
        <dbReference type="PROSITE-ProRule" id="PRU01363"/>
    </source>
</evidence>
<feature type="region of interest" description="N-terminal hotdog fold" evidence="4">
    <location>
        <begin position="961"/>
        <end position="1085"/>
    </location>
</feature>
<evidence type="ECO:0000313" key="7">
    <source>
        <dbReference type="EMBL" id="CAE0367788.1"/>
    </source>
</evidence>
<feature type="active site" description="Proton acceptor; for dehydratase activity" evidence="4">
    <location>
        <position position="1001"/>
    </location>
</feature>
<protein>
    <recommendedName>
        <fullName evidence="8">Carrier domain-containing protein</fullName>
    </recommendedName>
</protein>
<dbReference type="InterPro" id="IPR014043">
    <property type="entry name" value="Acyl_transferase_dom"/>
</dbReference>
<dbReference type="EMBL" id="HBIJ01012588">
    <property type="protein sequence ID" value="CAE0367788.1"/>
    <property type="molecule type" value="Transcribed_RNA"/>
</dbReference>
<dbReference type="Gene3D" id="3.30.70.3290">
    <property type="match status" value="1"/>
</dbReference>
<dbReference type="InterPro" id="IPR014031">
    <property type="entry name" value="Ketoacyl_synth_C"/>
</dbReference>
<dbReference type="SUPFAM" id="SSF55048">
    <property type="entry name" value="Probable ACP-binding domain of malonyl-CoA ACP transacylase"/>
    <property type="match status" value="1"/>
</dbReference>